<dbReference type="Pfam" id="PF01476">
    <property type="entry name" value="LysM"/>
    <property type="match status" value="2"/>
</dbReference>
<dbReference type="InParanoid" id="A0A2P5HHU5"/>
<dbReference type="InterPro" id="IPR018371">
    <property type="entry name" value="Chitin-binding_1_CS"/>
</dbReference>
<keyword evidence="9" id="KW-0843">Virulence</keyword>
<dbReference type="CDD" id="cd02878">
    <property type="entry name" value="GH18_zymocin_alpha"/>
    <property type="match status" value="1"/>
</dbReference>
<evidence type="ECO:0000259" key="17">
    <source>
        <dbReference type="PROSITE" id="PS51910"/>
    </source>
</evidence>
<evidence type="ECO:0000256" key="5">
    <source>
        <dbReference type="ARBA" id="ARBA00022525"/>
    </source>
</evidence>
<keyword evidence="7 14" id="KW-0378">Hydrolase</keyword>
<keyword evidence="13" id="KW-1015">Disulfide bond</keyword>
<evidence type="ECO:0000313" key="19">
    <source>
        <dbReference type="Proteomes" id="UP000094444"/>
    </source>
</evidence>
<dbReference type="SUPFAM" id="SSF51445">
    <property type="entry name" value="(Trans)glycosidases"/>
    <property type="match status" value="1"/>
</dbReference>
<evidence type="ECO:0000256" key="10">
    <source>
        <dbReference type="ARBA" id="ARBA00023277"/>
    </source>
</evidence>
<dbReference type="InterPro" id="IPR036861">
    <property type="entry name" value="Endochitinase-like_sf"/>
</dbReference>
<feature type="disulfide bond" evidence="13">
    <location>
        <begin position="334"/>
        <end position="338"/>
    </location>
</feature>
<dbReference type="SMART" id="SM00270">
    <property type="entry name" value="ChtBD1"/>
    <property type="match status" value="1"/>
</dbReference>
<evidence type="ECO:0000259" key="15">
    <source>
        <dbReference type="PROSITE" id="PS50941"/>
    </source>
</evidence>
<keyword evidence="6 13" id="KW-0147">Chitin-binding</keyword>
<comment type="caution">
    <text evidence="13">Lacks conserved residue(s) required for the propagation of feature annotation.</text>
</comment>
<comment type="similarity">
    <text evidence="3">Belongs to the glycosyl hydrolase 18 family. Chitinase class V subfamily.</text>
</comment>
<dbReference type="EC" id="3.2.1.14" evidence="4"/>
<dbReference type="GO" id="GO:0008061">
    <property type="term" value="F:chitin binding"/>
    <property type="evidence" value="ECO:0007669"/>
    <property type="project" value="UniProtKB-UniRule"/>
</dbReference>
<keyword evidence="12" id="KW-0624">Polysaccharide degradation</keyword>
<evidence type="ECO:0000256" key="4">
    <source>
        <dbReference type="ARBA" id="ARBA00012729"/>
    </source>
</evidence>
<evidence type="ECO:0000256" key="8">
    <source>
        <dbReference type="ARBA" id="ARBA00023024"/>
    </source>
</evidence>
<dbReference type="PROSITE" id="PS01095">
    <property type="entry name" value="GH18_1"/>
    <property type="match status" value="1"/>
</dbReference>
<evidence type="ECO:0000313" key="18">
    <source>
        <dbReference type="EMBL" id="POS69819.1"/>
    </source>
</evidence>
<proteinExistence type="inferred from homology"/>
<dbReference type="OrthoDB" id="73875at2759"/>
<dbReference type="Proteomes" id="UP000094444">
    <property type="component" value="Unassembled WGS sequence"/>
</dbReference>
<dbReference type="PROSITE" id="PS51782">
    <property type="entry name" value="LYSM"/>
    <property type="match status" value="2"/>
</dbReference>
<dbReference type="PANTHER" id="PTHR47700:SF2">
    <property type="entry name" value="CHITINASE"/>
    <property type="match status" value="1"/>
</dbReference>
<dbReference type="Gene3D" id="3.10.50.10">
    <property type="match status" value="1"/>
</dbReference>
<dbReference type="Pfam" id="PF00704">
    <property type="entry name" value="Glyco_hydro_18"/>
    <property type="match status" value="1"/>
</dbReference>
<dbReference type="Gene3D" id="3.30.60.10">
    <property type="entry name" value="Endochitinase-like"/>
    <property type="match status" value="1"/>
</dbReference>
<evidence type="ECO:0000259" key="16">
    <source>
        <dbReference type="PROSITE" id="PS51782"/>
    </source>
</evidence>
<dbReference type="Gene3D" id="3.10.350.10">
    <property type="entry name" value="LysM domain"/>
    <property type="match status" value="2"/>
</dbReference>
<dbReference type="PROSITE" id="PS51910">
    <property type="entry name" value="GH18_2"/>
    <property type="match status" value="1"/>
</dbReference>
<keyword evidence="8" id="KW-0146">Chitin degradation</keyword>
<evidence type="ECO:0000256" key="14">
    <source>
        <dbReference type="RuleBase" id="RU000489"/>
    </source>
</evidence>
<feature type="disulfide bond" evidence="13">
    <location>
        <begin position="295"/>
        <end position="307"/>
    </location>
</feature>
<evidence type="ECO:0000256" key="3">
    <source>
        <dbReference type="ARBA" id="ARBA00008682"/>
    </source>
</evidence>
<dbReference type="PROSITE" id="PS00026">
    <property type="entry name" value="CHIT_BIND_I_1"/>
    <property type="match status" value="1"/>
</dbReference>
<dbReference type="InterPro" id="IPR053214">
    <property type="entry name" value="LysM12-like"/>
</dbReference>
<dbReference type="InterPro" id="IPR001223">
    <property type="entry name" value="Glyco_hydro18_cat"/>
</dbReference>
<dbReference type="SUPFAM" id="SSF57016">
    <property type="entry name" value="Plant lectins/antimicrobial peptides"/>
    <property type="match status" value="1"/>
</dbReference>
<feature type="domain" description="LysM" evidence="16">
    <location>
        <begin position="207"/>
        <end position="257"/>
    </location>
</feature>
<comment type="catalytic activity">
    <reaction evidence="1">
        <text>Random endo-hydrolysis of N-acetyl-beta-D-glucosaminide (1-&gt;4)-beta-linkages in chitin and chitodextrins.</text>
        <dbReference type="EC" id="3.2.1.14"/>
    </reaction>
</comment>
<dbReference type="InterPro" id="IPR001002">
    <property type="entry name" value="Chitin-bd_1"/>
</dbReference>
<feature type="non-terminal residue" evidence="18">
    <location>
        <position position="1"/>
    </location>
</feature>
<dbReference type="SUPFAM" id="SSF54556">
    <property type="entry name" value="Chitinase insertion domain"/>
    <property type="match status" value="1"/>
</dbReference>
<feature type="disulfide bond" evidence="13">
    <location>
        <begin position="300"/>
        <end position="314"/>
    </location>
</feature>
<evidence type="ECO:0000256" key="7">
    <source>
        <dbReference type="ARBA" id="ARBA00022801"/>
    </source>
</evidence>
<feature type="domain" description="Chitin-binding type-1" evidence="15">
    <location>
        <begin position="270"/>
        <end position="340"/>
    </location>
</feature>
<dbReference type="SUPFAM" id="SSF54106">
    <property type="entry name" value="LysM domain"/>
    <property type="match status" value="1"/>
</dbReference>
<dbReference type="SMART" id="SM00636">
    <property type="entry name" value="Glyco_18"/>
    <property type="match status" value="1"/>
</dbReference>
<name>A0A2P5HHU5_DIAHE</name>
<dbReference type="STRING" id="158607.A0A2P5HHU5"/>
<dbReference type="CDD" id="cd00035">
    <property type="entry name" value="ChtBD1"/>
    <property type="match status" value="1"/>
</dbReference>
<dbReference type="InterPro" id="IPR036779">
    <property type="entry name" value="LysM_dom_sf"/>
</dbReference>
<dbReference type="GO" id="GO:0008843">
    <property type="term" value="F:endochitinase activity"/>
    <property type="evidence" value="ECO:0007669"/>
    <property type="project" value="UniProtKB-EC"/>
</dbReference>
<evidence type="ECO:0000256" key="2">
    <source>
        <dbReference type="ARBA" id="ARBA00004613"/>
    </source>
</evidence>
<dbReference type="EMBL" id="MAVT02001980">
    <property type="protein sequence ID" value="POS69819.1"/>
    <property type="molecule type" value="Genomic_DNA"/>
</dbReference>
<keyword evidence="5" id="KW-0964">Secreted</keyword>
<dbReference type="InterPro" id="IPR001579">
    <property type="entry name" value="Glyco_hydro_18_chit_AS"/>
</dbReference>
<dbReference type="Pfam" id="PF00187">
    <property type="entry name" value="Chitin_bind_1"/>
    <property type="match status" value="1"/>
</dbReference>
<dbReference type="InterPro" id="IPR029070">
    <property type="entry name" value="Chitinase_insertion_sf"/>
</dbReference>
<comment type="subcellular location">
    <subcellularLocation>
        <location evidence="2">Secreted</location>
    </subcellularLocation>
</comment>
<evidence type="ECO:0000256" key="12">
    <source>
        <dbReference type="ARBA" id="ARBA00023326"/>
    </source>
</evidence>
<dbReference type="AlphaFoldDB" id="A0A2P5HHU5"/>
<dbReference type="GO" id="GO:0000272">
    <property type="term" value="P:polysaccharide catabolic process"/>
    <property type="evidence" value="ECO:0007669"/>
    <property type="project" value="UniProtKB-KW"/>
</dbReference>
<dbReference type="GO" id="GO:0005576">
    <property type="term" value="C:extracellular region"/>
    <property type="evidence" value="ECO:0007669"/>
    <property type="project" value="UniProtKB-SubCell"/>
</dbReference>
<evidence type="ECO:0000256" key="9">
    <source>
        <dbReference type="ARBA" id="ARBA00023026"/>
    </source>
</evidence>
<dbReference type="GO" id="GO:0006032">
    <property type="term" value="P:chitin catabolic process"/>
    <property type="evidence" value="ECO:0007669"/>
    <property type="project" value="UniProtKB-KW"/>
</dbReference>
<sequence>WRATVRRQPGSSNESDPFDHEQIIQAAWKNFGTKSTDSIDIVSQAADLQSFLQSPKIKSSAQGPPLYFLYNHDASTTLGIYAGSGVPISPLFEEFNNVVKSREYPGEVLVQACGPSSPAVGIVAASGSGSLREAQRALHRRADCTTVAVKSGDLCADLASRCGIPVKDLLKFNPQPDFCTSLKDPQLVCCSQGDLPVPKPDSDGNCATYKIDSGDSCWGITKKYSGLITTDELEKYNKRTWGWGGCENLQLKTRICVSSGNPPLPEPVQGAACGPVKPGTTRPPSGTELASLNPCPLNSCCSVYGFCGTTEDFCRPILEGEAPGAPQPPGGANCISNCGMDIVNNKEPPKEFVKVGYFEGYGISRPCNRVGIRTIDISKYTHIHFAFATVTRDSYQVVMGPTINQFTEFKKITGTKKILSFGGWAFSTEPATYQIFRDGVRSEKRNLLAQNIAKFIQDNDLDGVDIDWEYPAAPDLPDIPKGDAAEGNDYLKFLTRLRELLPKDKYSVSFAAPASFWYLQGFPVKKIMEVVDYVIYMTYDLHGQWDYGNKWATPGCLTGNCLRSHVNMTETMNALAMITKAGAPSNKVVVGVTSYGRSFKMTESGCTGEMCNFVGPDSGAAKGQCTGTAGYISNAEIREIIATNPSAEVFTDDSESDILVYNDTGWPT</sequence>
<organism evidence="18 19">
    <name type="scientific">Diaporthe helianthi</name>
    <dbReference type="NCBI Taxonomy" id="158607"/>
    <lineage>
        <taxon>Eukaryota</taxon>
        <taxon>Fungi</taxon>
        <taxon>Dikarya</taxon>
        <taxon>Ascomycota</taxon>
        <taxon>Pezizomycotina</taxon>
        <taxon>Sordariomycetes</taxon>
        <taxon>Sordariomycetidae</taxon>
        <taxon>Diaporthales</taxon>
        <taxon>Diaporthaceae</taxon>
        <taxon>Diaporthe</taxon>
    </lineage>
</organism>
<protein>
    <recommendedName>
        <fullName evidence="4">chitinase</fullName>
        <ecNumber evidence="4">3.2.1.14</ecNumber>
    </recommendedName>
</protein>
<dbReference type="CDD" id="cd00118">
    <property type="entry name" value="LysM"/>
    <property type="match status" value="1"/>
</dbReference>
<dbReference type="Gene3D" id="3.20.20.80">
    <property type="entry name" value="Glycosidases"/>
    <property type="match status" value="1"/>
</dbReference>
<reference evidence="18" key="1">
    <citation type="submission" date="2017-09" db="EMBL/GenBank/DDBJ databases">
        <title>Polyketide synthases of a Diaporthe helianthi virulent isolate.</title>
        <authorList>
            <person name="Baroncelli R."/>
        </authorList>
    </citation>
    <scope>NUCLEOTIDE SEQUENCE [LARGE SCALE GENOMIC DNA]</scope>
    <source>
        <strain evidence="18">7/96</strain>
    </source>
</reference>
<evidence type="ECO:0000256" key="11">
    <source>
        <dbReference type="ARBA" id="ARBA00023295"/>
    </source>
</evidence>
<accession>A0A2P5HHU5</accession>
<dbReference type="InterPro" id="IPR011583">
    <property type="entry name" value="Chitinase_II/V-like_cat"/>
</dbReference>
<keyword evidence="10" id="KW-0119">Carbohydrate metabolism</keyword>
<keyword evidence="19" id="KW-1185">Reference proteome</keyword>
<dbReference type="InterPro" id="IPR017853">
    <property type="entry name" value="GH"/>
</dbReference>
<dbReference type="PROSITE" id="PS50941">
    <property type="entry name" value="CHIT_BIND_I_2"/>
    <property type="match status" value="1"/>
</dbReference>
<evidence type="ECO:0000256" key="13">
    <source>
        <dbReference type="PROSITE-ProRule" id="PRU00261"/>
    </source>
</evidence>
<feature type="domain" description="LysM" evidence="16">
    <location>
        <begin position="145"/>
        <end position="190"/>
    </location>
</feature>
<evidence type="ECO:0000256" key="1">
    <source>
        <dbReference type="ARBA" id="ARBA00000822"/>
    </source>
</evidence>
<dbReference type="SMART" id="SM00257">
    <property type="entry name" value="LysM"/>
    <property type="match status" value="2"/>
</dbReference>
<dbReference type="PANTHER" id="PTHR47700">
    <property type="entry name" value="V CHITINASE, PUTATIVE (AFU_ORTHOLOGUE AFUA_6G13720)-RELATED"/>
    <property type="match status" value="1"/>
</dbReference>
<evidence type="ECO:0000256" key="6">
    <source>
        <dbReference type="ARBA" id="ARBA00022669"/>
    </source>
</evidence>
<comment type="caution">
    <text evidence="18">The sequence shown here is derived from an EMBL/GenBank/DDBJ whole genome shotgun (WGS) entry which is preliminary data.</text>
</comment>
<feature type="domain" description="GH18" evidence="17">
    <location>
        <begin position="352"/>
        <end position="668"/>
    </location>
</feature>
<gene>
    <name evidence="18" type="ORF">DHEL01_v211790</name>
</gene>
<keyword evidence="11 14" id="KW-0326">Glycosidase</keyword>
<dbReference type="InterPro" id="IPR018392">
    <property type="entry name" value="LysM"/>
</dbReference>